<reference evidence="1 2" key="1">
    <citation type="submission" date="2018-02" db="EMBL/GenBank/DDBJ databases">
        <authorList>
            <person name="Cohen D.B."/>
            <person name="Kent A.D."/>
        </authorList>
    </citation>
    <scope>NUCLEOTIDE SEQUENCE [LARGE SCALE GENOMIC DNA]</scope>
    <source>
        <strain evidence="1 2">CCAP 1448/3</strain>
    </source>
</reference>
<name>A0A2T1C387_9CYAN</name>
<sequence>MPSQVTLTVTEGRFKGQEIIFTERTTCSIGRGDDCNLQLLDLMKQQAKILSIQQALLSAI</sequence>
<comment type="caution">
    <text evidence="1">The sequence shown here is derived from an EMBL/GenBank/DDBJ whole genome shotgun (WGS) entry which is preliminary data.</text>
</comment>
<accession>A0A2T1C387</accession>
<dbReference type="EMBL" id="PVWJ01000054">
    <property type="protein sequence ID" value="PSB02607.1"/>
    <property type="molecule type" value="Genomic_DNA"/>
</dbReference>
<keyword evidence="2" id="KW-1185">Reference proteome</keyword>
<dbReference type="RefSeq" id="WP_106288932.1">
    <property type="nucleotide sequence ID" value="NZ_CAWNTC010000047.1"/>
</dbReference>
<evidence type="ECO:0000313" key="1">
    <source>
        <dbReference type="EMBL" id="PSB02607.1"/>
    </source>
</evidence>
<proteinExistence type="predicted"/>
<organism evidence="1 2">
    <name type="scientific">Merismopedia glauca CCAP 1448/3</name>
    <dbReference type="NCBI Taxonomy" id="1296344"/>
    <lineage>
        <taxon>Bacteria</taxon>
        <taxon>Bacillati</taxon>
        <taxon>Cyanobacteriota</taxon>
        <taxon>Cyanophyceae</taxon>
        <taxon>Synechococcales</taxon>
        <taxon>Merismopediaceae</taxon>
        <taxon>Merismopedia</taxon>
    </lineage>
</organism>
<reference evidence="1 2" key="2">
    <citation type="submission" date="2018-03" db="EMBL/GenBank/DDBJ databases">
        <title>The ancient ancestry and fast evolution of plastids.</title>
        <authorList>
            <person name="Moore K.R."/>
            <person name="Magnabosco C."/>
            <person name="Momper L."/>
            <person name="Gold D.A."/>
            <person name="Bosak T."/>
            <person name="Fournier G.P."/>
        </authorList>
    </citation>
    <scope>NUCLEOTIDE SEQUENCE [LARGE SCALE GENOMIC DNA]</scope>
    <source>
        <strain evidence="1 2">CCAP 1448/3</strain>
    </source>
</reference>
<dbReference type="InterPro" id="IPR008984">
    <property type="entry name" value="SMAD_FHA_dom_sf"/>
</dbReference>
<dbReference type="Proteomes" id="UP000238762">
    <property type="component" value="Unassembled WGS sequence"/>
</dbReference>
<protein>
    <submittedName>
        <fullName evidence="1">Uncharacterized protein</fullName>
    </submittedName>
</protein>
<gene>
    <name evidence="1" type="ORF">C7B64_12220</name>
</gene>
<dbReference type="AlphaFoldDB" id="A0A2T1C387"/>
<dbReference type="OrthoDB" id="9788659at2"/>
<dbReference type="SUPFAM" id="SSF49879">
    <property type="entry name" value="SMAD/FHA domain"/>
    <property type="match status" value="1"/>
</dbReference>
<evidence type="ECO:0000313" key="2">
    <source>
        <dbReference type="Proteomes" id="UP000238762"/>
    </source>
</evidence>